<comment type="caution">
    <text evidence="2">The sequence shown here is derived from an EMBL/GenBank/DDBJ whole genome shotgun (WGS) entry which is preliminary data.</text>
</comment>
<dbReference type="InterPro" id="IPR029044">
    <property type="entry name" value="Nucleotide-diphossugar_trans"/>
</dbReference>
<dbReference type="SUPFAM" id="SSF53448">
    <property type="entry name" value="Nucleotide-diphospho-sugar transferases"/>
    <property type="match status" value="1"/>
</dbReference>
<accession>A0ABV3XFE6</accession>
<keyword evidence="2" id="KW-0328">Glycosyltransferase</keyword>
<evidence type="ECO:0000313" key="2">
    <source>
        <dbReference type="EMBL" id="MEX5719306.1"/>
    </source>
</evidence>
<organism evidence="2 3">
    <name type="scientific">Geodermatophilus maliterrae</name>
    <dbReference type="NCBI Taxonomy" id="3162531"/>
    <lineage>
        <taxon>Bacteria</taxon>
        <taxon>Bacillati</taxon>
        <taxon>Actinomycetota</taxon>
        <taxon>Actinomycetes</taxon>
        <taxon>Geodermatophilales</taxon>
        <taxon>Geodermatophilaceae</taxon>
        <taxon>Geodermatophilus</taxon>
    </lineage>
</organism>
<evidence type="ECO:0000259" key="1">
    <source>
        <dbReference type="Pfam" id="PF13632"/>
    </source>
</evidence>
<sequence>MTVVVTTVGGPWLTGQLAALARQTRPPAQLVVVNNGPAGAVDAVVDAWREALPQMELVEDRSAAICGHARNVGAARARQPGILFLDDDDVVDPGYVAAMGDALDRGELAAASIDLEQLNTDRLAARWGDMQAAGPMTYHDFLPWVIGGAMGIRQKTFHEVDGFDTSLLVGEDTDLSWRAQLDADARIVFAPDARISYRLRTAARPAFRQARSWASWEVELYRRYRSRGLVAGGSRLRALLRWARPLLLLIRARQSEDVVVAARQLGACVGRLEGSVRHRHLHL</sequence>
<protein>
    <submittedName>
        <fullName evidence="2">Glycosyltransferase family 2 protein</fullName>
        <ecNumber evidence="2">2.4.-.-</ecNumber>
    </submittedName>
</protein>
<dbReference type="Proteomes" id="UP001560045">
    <property type="component" value="Unassembled WGS sequence"/>
</dbReference>
<name>A0ABV3XFE6_9ACTN</name>
<dbReference type="InterPro" id="IPR001173">
    <property type="entry name" value="Glyco_trans_2-like"/>
</dbReference>
<proteinExistence type="predicted"/>
<dbReference type="Gene3D" id="3.90.550.10">
    <property type="entry name" value="Spore Coat Polysaccharide Biosynthesis Protein SpsA, Chain A"/>
    <property type="match status" value="1"/>
</dbReference>
<reference evidence="2 3" key="1">
    <citation type="submission" date="2024-06" db="EMBL/GenBank/DDBJ databases">
        <title>Draft genome sequence of Geodermatophilus badlandi, a novel member of the Geodermatophilaceae isolated from badland sedimentary rocks in the Red desert, Wyoming, USA.</title>
        <authorList>
            <person name="Ben Tekaya S."/>
            <person name="Nouioui I."/>
            <person name="Flores G.M."/>
            <person name="Shaal M.N."/>
            <person name="Bredoire F."/>
            <person name="Basile F."/>
            <person name="Van Diepen L."/>
            <person name="Ward N.L."/>
        </authorList>
    </citation>
    <scope>NUCLEOTIDE SEQUENCE [LARGE SCALE GENOMIC DNA]</scope>
    <source>
        <strain evidence="2 3">WL48A</strain>
    </source>
</reference>
<dbReference type="RefSeq" id="WP_369207011.1">
    <property type="nucleotide sequence ID" value="NZ_JBFNXQ010000037.1"/>
</dbReference>
<dbReference type="PANTHER" id="PTHR43685:SF12">
    <property type="entry name" value="GLYCOSYL TRANSFERASE FAMILY 2"/>
    <property type="match status" value="1"/>
</dbReference>
<feature type="domain" description="Glycosyltransferase 2-like" evidence="1">
    <location>
        <begin position="82"/>
        <end position="216"/>
    </location>
</feature>
<gene>
    <name evidence="2" type="ORF">ABQ292_13125</name>
</gene>
<dbReference type="InterPro" id="IPR050834">
    <property type="entry name" value="Glycosyltransf_2"/>
</dbReference>
<keyword evidence="2" id="KW-0808">Transferase</keyword>
<dbReference type="EMBL" id="JBFNXQ010000037">
    <property type="protein sequence ID" value="MEX5719306.1"/>
    <property type="molecule type" value="Genomic_DNA"/>
</dbReference>
<dbReference type="Pfam" id="PF13632">
    <property type="entry name" value="Glyco_trans_2_3"/>
    <property type="match status" value="1"/>
</dbReference>
<dbReference type="GO" id="GO:0016757">
    <property type="term" value="F:glycosyltransferase activity"/>
    <property type="evidence" value="ECO:0007669"/>
    <property type="project" value="UniProtKB-KW"/>
</dbReference>
<dbReference type="PANTHER" id="PTHR43685">
    <property type="entry name" value="GLYCOSYLTRANSFERASE"/>
    <property type="match status" value="1"/>
</dbReference>
<evidence type="ECO:0000313" key="3">
    <source>
        <dbReference type="Proteomes" id="UP001560045"/>
    </source>
</evidence>
<keyword evidence="3" id="KW-1185">Reference proteome</keyword>
<dbReference type="EC" id="2.4.-.-" evidence="2"/>